<dbReference type="EMBL" id="KE343505">
    <property type="protein sequence ID" value="EXB31257.1"/>
    <property type="molecule type" value="Genomic_DNA"/>
</dbReference>
<evidence type="ECO:0000313" key="4">
    <source>
        <dbReference type="Proteomes" id="UP000030645"/>
    </source>
</evidence>
<reference evidence="4" key="1">
    <citation type="submission" date="2013-01" db="EMBL/GenBank/DDBJ databases">
        <title>Draft Genome Sequence of a Mulberry Tree, Morus notabilis C.K. Schneid.</title>
        <authorList>
            <person name="He N."/>
            <person name="Zhao S."/>
        </authorList>
    </citation>
    <scope>NUCLEOTIDE SEQUENCE</scope>
</reference>
<dbReference type="AlphaFoldDB" id="W9QPH8"/>
<evidence type="ECO:0000313" key="3">
    <source>
        <dbReference type="EMBL" id="EXB31257.1"/>
    </source>
</evidence>
<keyword evidence="4" id="KW-1185">Reference proteome</keyword>
<accession>W9QPH8</accession>
<dbReference type="Pfam" id="PF25071">
    <property type="entry name" value="DUF7795"/>
    <property type="match status" value="1"/>
</dbReference>
<dbReference type="eggNOG" id="KOG2334">
    <property type="taxonomic scope" value="Eukaryota"/>
</dbReference>
<proteinExistence type="predicted"/>
<dbReference type="PANTHER" id="PTHR35305:SF2">
    <property type="entry name" value="FAD-BINDING PROTEIN"/>
    <property type="match status" value="1"/>
</dbReference>
<dbReference type="STRING" id="981085.W9QPH8"/>
<feature type="domain" description="DUF7795" evidence="2">
    <location>
        <begin position="76"/>
        <end position="175"/>
    </location>
</feature>
<protein>
    <recommendedName>
        <fullName evidence="2">DUF7795 domain-containing protein</fullName>
    </recommendedName>
</protein>
<evidence type="ECO:0000256" key="1">
    <source>
        <dbReference type="SAM" id="MobiDB-lite"/>
    </source>
</evidence>
<dbReference type="Proteomes" id="UP000030645">
    <property type="component" value="Unassembled WGS sequence"/>
</dbReference>
<dbReference type="PANTHER" id="PTHR35305">
    <property type="entry name" value="FAD-BINDING PROTEIN"/>
    <property type="match status" value="1"/>
</dbReference>
<organism evidence="3 4">
    <name type="scientific">Morus notabilis</name>
    <dbReference type="NCBI Taxonomy" id="981085"/>
    <lineage>
        <taxon>Eukaryota</taxon>
        <taxon>Viridiplantae</taxon>
        <taxon>Streptophyta</taxon>
        <taxon>Embryophyta</taxon>
        <taxon>Tracheophyta</taxon>
        <taxon>Spermatophyta</taxon>
        <taxon>Magnoliopsida</taxon>
        <taxon>eudicotyledons</taxon>
        <taxon>Gunneridae</taxon>
        <taxon>Pentapetalae</taxon>
        <taxon>rosids</taxon>
        <taxon>fabids</taxon>
        <taxon>Rosales</taxon>
        <taxon>Moraceae</taxon>
        <taxon>Moreae</taxon>
        <taxon>Morus</taxon>
    </lineage>
</organism>
<evidence type="ECO:0000259" key="2">
    <source>
        <dbReference type="Pfam" id="PF25071"/>
    </source>
</evidence>
<gene>
    <name evidence="3" type="ORF">L484_014741</name>
</gene>
<dbReference type="InterPro" id="IPR056697">
    <property type="entry name" value="DUF7795"/>
</dbReference>
<name>W9QPH8_9ROSA</name>
<sequence>MAFLRVDRYKEASDMNKRSTVVRRGHEVDHTHSLPLRGIIAELSSFRLSRRPISAAKTLRATRTVVAPYLYGMESEEAEKIFTIFKEFMARVTEFDELVDFGSRLLVGFHQGLEFLRKSPIDKTSELVKNIISANETKRLRSYLVAGCIKTHDGEQNISKCKSMLNQLESLLEDVISTLQTAGRNSPPFLDKIFADRTKEGQTTDDEEEIPSSDSEKVEVTDFGLLMGIIYSMVKQDYKMQERIVSALNLESSSGELETYRLMWSLRPFVNDDIMHQAWKLIP</sequence>
<feature type="region of interest" description="Disordered" evidence="1">
    <location>
        <begin position="197"/>
        <end position="216"/>
    </location>
</feature>